<dbReference type="Pfam" id="PF04365">
    <property type="entry name" value="BrnT_toxin"/>
    <property type="match status" value="1"/>
</dbReference>
<dbReference type="InterPro" id="IPR007460">
    <property type="entry name" value="BrnT_toxin"/>
</dbReference>
<accession>A0A1R3U9Z2</accession>
<protein>
    <recommendedName>
        <fullName evidence="3">BrnT family toxin</fullName>
    </recommendedName>
</protein>
<gene>
    <name evidence="1" type="ORF">DSM25559_5206</name>
</gene>
<dbReference type="Gene3D" id="3.10.450.530">
    <property type="entry name" value="Ribonuclease toxin, BrnT, of type II toxin-antitoxin system"/>
    <property type="match status" value="1"/>
</dbReference>
<dbReference type="RefSeq" id="WP_077123079.1">
    <property type="nucleotide sequence ID" value="NZ_FMUE01000024.1"/>
</dbReference>
<evidence type="ECO:0000313" key="1">
    <source>
        <dbReference type="EMBL" id="SCX35898.1"/>
    </source>
</evidence>
<dbReference type="InterPro" id="IPR038573">
    <property type="entry name" value="BrnT_sf"/>
</dbReference>
<dbReference type="AlphaFoldDB" id="A0A1R3U9Z2"/>
<sequence>MEIEFDPAKDAKNIAKHGVSLQAAENFDWDSAFEREDDRFDYEEVRFVALGMIGGRLHVLAFTEGSHDDAIRAISLRPAEKHEARFYHGQV</sequence>
<dbReference type="Proteomes" id="UP000187891">
    <property type="component" value="Unassembled WGS sequence"/>
</dbReference>
<dbReference type="STRING" id="1907666.DSM25559_5206"/>
<reference evidence="2" key="1">
    <citation type="submission" date="2016-10" db="EMBL/GenBank/DDBJ databases">
        <authorList>
            <person name="Wibberg D."/>
        </authorList>
    </citation>
    <scope>NUCLEOTIDE SEQUENCE [LARGE SCALE GENOMIC DNA]</scope>
</reference>
<evidence type="ECO:0008006" key="3">
    <source>
        <dbReference type="Google" id="ProtNLM"/>
    </source>
</evidence>
<proteinExistence type="predicted"/>
<dbReference type="EMBL" id="FMUE01000024">
    <property type="protein sequence ID" value="SCX35898.1"/>
    <property type="molecule type" value="Genomic_DNA"/>
</dbReference>
<evidence type="ECO:0000313" key="2">
    <source>
        <dbReference type="Proteomes" id="UP000187891"/>
    </source>
</evidence>
<organism evidence="1 2">
    <name type="scientific">Agrobacterium rosae</name>
    <dbReference type="NCBI Taxonomy" id="1972867"/>
    <lineage>
        <taxon>Bacteria</taxon>
        <taxon>Pseudomonadati</taxon>
        <taxon>Pseudomonadota</taxon>
        <taxon>Alphaproteobacteria</taxon>
        <taxon>Hyphomicrobiales</taxon>
        <taxon>Rhizobiaceae</taxon>
        <taxon>Rhizobium/Agrobacterium group</taxon>
        <taxon>Agrobacterium</taxon>
    </lineage>
</organism>
<name>A0A1R3U9Z2_9HYPH</name>